<keyword evidence="3" id="KW-1185">Reference proteome</keyword>
<dbReference type="SUPFAM" id="SSF103025">
    <property type="entry name" value="Folate-binding domain"/>
    <property type="match status" value="1"/>
</dbReference>
<evidence type="ECO:0000313" key="3">
    <source>
        <dbReference type="Proteomes" id="UP000325081"/>
    </source>
</evidence>
<accession>A0A5A7P5E4</accession>
<organism evidence="2 3">
    <name type="scientific">Striga asiatica</name>
    <name type="common">Asiatic witchweed</name>
    <name type="synonym">Buchnera asiatica</name>
    <dbReference type="NCBI Taxonomy" id="4170"/>
    <lineage>
        <taxon>Eukaryota</taxon>
        <taxon>Viridiplantae</taxon>
        <taxon>Streptophyta</taxon>
        <taxon>Embryophyta</taxon>
        <taxon>Tracheophyta</taxon>
        <taxon>Spermatophyta</taxon>
        <taxon>Magnoliopsida</taxon>
        <taxon>eudicotyledons</taxon>
        <taxon>Gunneridae</taxon>
        <taxon>Pentapetalae</taxon>
        <taxon>asterids</taxon>
        <taxon>lamiids</taxon>
        <taxon>Lamiales</taxon>
        <taxon>Orobanchaceae</taxon>
        <taxon>Buchnereae</taxon>
        <taxon>Striga</taxon>
    </lineage>
</organism>
<name>A0A5A7P5E4_STRAF</name>
<protein>
    <submittedName>
        <fullName evidence="2">Glycine cleavage T-protein family</fullName>
    </submittedName>
</protein>
<reference evidence="3" key="1">
    <citation type="journal article" date="2019" name="Curr. Biol.">
        <title>Genome Sequence of Striga asiatica Provides Insight into the Evolution of Plant Parasitism.</title>
        <authorList>
            <person name="Yoshida S."/>
            <person name="Kim S."/>
            <person name="Wafula E.K."/>
            <person name="Tanskanen J."/>
            <person name="Kim Y.M."/>
            <person name="Honaas L."/>
            <person name="Yang Z."/>
            <person name="Spallek T."/>
            <person name="Conn C.E."/>
            <person name="Ichihashi Y."/>
            <person name="Cheong K."/>
            <person name="Cui S."/>
            <person name="Der J.P."/>
            <person name="Gundlach H."/>
            <person name="Jiao Y."/>
            <person name="Hori C."/>
            <person name="Ishida J.K."/>
            <person name="Kasahara H."/>
            <person name="Kiba T."/>
            <person name="Kim M.S."/>
            <person name="Koo N."/>
            <person name="Laohavisit A."/>
            <person name="Lee Y.H."/>
            <person name="Lumba S."/>
            <person name="McCourt P."/>
            <person name="Mortimer J.C."/>
            <person name="Mutuku J.M."/>
            <person name="Nomura T."/>
            <person name="Sasaki-Sekimoto Y."/>
            <person name="Seto Y."/>
            <person name="Wang Y."/>
            <person name="Wakatake T."/>
            <person name="Sakakibara H."/>
            <person name="Demura T."/>
            <person name="Yamaguchi S."/>
            <person name="Yoneyama K."/>
            <person name="Manabe R.I."/>
            <person name="Nelson D.C."/>
            <person name="Schulman A.H."/>
            <person name="Timko M.P."/>
            <person name="dePamphilis C.W."/>
            <person name="Choi D."/>
            <person name="Shirasu K."/>
        </authorList>
    </citation>
    <scope>NUCLEOTIDE SEQUENCE [LARGE SCALE GENOMIC DNA]</scope>
    <source>
        <strain evidence="3">cv. UVA1</strain>
    </source>
</reference>
<dbReference type="Proteomes" id="UP000325081">
    <property type="component" value="Unassembled WGS sequence"/>
</dbReference>
<sequence length="159" mass="17521">MHQTTHHNHNPALRRTPRHVRREIPPPMHHNPAGGSSHFRPASSPPGPWRAFSEPDPLSGSGSPRPLNSSRKLKFGRTDLGPGTGTGPDSGELKIFTDVDGSVMDELLATLKRYRLRSKVDIENVGQDFSCWQQFGGNLSNEFSSLKDSKTYFIGYGGT</sequence>
<gene>
    <name evidence="2" type="ORF">STAS_03758</name>
</gene>
<dbReference type="EMBL" id="BKCP01002225">
    <property type="protein sequence ID" value="GER28000.1"/>
    <property type="molecule type" value="Genomic_DNA"/>
</dbReference>
<evidence type="ECO:0000256" key="1">
    <source>
        <dbReference type="SAM" id="MobiDB-lite"/>
    </source>
</evidence>
<dbReference type="OrthoDB" id="1640289at2759"/>
<dbReference type="AlphaFoldDB" id="A0A5A7P5E4"/>
<comment type="caution">
    <text evidence="2">The sequence shown here is derived from an EMBL/GenBank/DDBJ whole genome shotgun (WGS) entry which is preliminary data.</text>
</comment>
<feature type="non-terminal residue" evidence="2">
    <location>
        <position position="159"/>
    </location>
</feature>
<proteinExistence type="predicted"/>
<evidence type="ECO:0000313" key="2">
    <source>
        <dbReference type="EMBL" id="GER28000.1"/>
    </source>
</evidence>
<feature type="region of interest" description="Disordered" evidence="1">
    <location>
        <begin position="1"/>
        <end position="92"/>
    </location>
</feature>
<feature type="compositionally biased region" description="Polar residues" evidence="1">
    <location>
        <begin position="60"/>
        <end position="70"/>
    </location>
</feature>